<dbReference type="EMBL" id="HBGE01064697">
    <property type="protein sequence ID" value="CAD9161995.1"/>
    <property type="molecule type" value="Transcribed_RNA"/>
</dbReference>
<evidence type="ECO:0000256" key="2">
    <source>
        <dbReference type="SAM" id="Phobius"/>
    </source>
</evidence>
<organism evidence="4">
    <name type="scientific">Alexandrium catenella</name>
    <name type="common">Red tide dinoflagellate</name>
    <name type="synonym">Gonyaulax catenella</name>
    <dbReference type="NCBI Taxonomy" id="2925"/>
    <lineage>
        <taxon>Eukaryota</taxon>
        <taxon>Sar</taxon>
        <taxon>Alveolata</taxon>
        <taxon>Dinophyceae</taxon>
        <taxon>Gonyaulacales</taxon>
        <taxon>Pyrocystaceae</taxon>
        <taxon>Alexandrium</taxon>
    </lineage>
</organism>
<evidence type="ECO:0000256" key="1">
    <source>
        <dbReference type="SAM" id="MobiDB-lite"/>
    </source>
</evidence>
<keyword evidence="2" id="KW-1133">Transmembrane helix</keyword>
<keyword evidence="2" id="KW-0812">Transmembrane</keyword>
<gene>
    <name evidence="4" type="ORF">ACAT0790_LOCUS38760</name>
</gene>
<feature type="chain" id="PRO_5030649645" evidence="3">
    <location>
        <begin position="23"/>
        <end position="226"/>
    </location>
</feature>
<accession>A0A7S1RBJ8</accession>
<proteinExistence type="predicted"/>
<feature type="transmembrane region" description="Helical" evidence="2">
    <location>
        <begin position="157"/>
        <end position="175"/>
    </location>
</feature>
<keyword evidence="2" id="KW-0472">Membrane</keyword>
<feature type="compositionally biased region" description="Low complexity" evidence="1">
    <location>
        <begin position="209"/>
        <end position="226"/>
    </location>
</feature>
<feature type="signal peptide" evidence="3">
    <location>
        <begin position="1"/>
        <end position="22"/>
    </location>
</feature>
<dbReference type="AlphaFoldDB" id="A0A7S1RBJ8"/>
<evidence type="ECO:0000313" key="4">
    <source>
        <dbReference type="EMBL" id="CAD9161995.1"/>
    </source>
</evidence>
<sequence length="226" mass="24305">MRMAAMRILLVCLALAPTMLDAKKEKAEKAAKTMTPIITTDLVYGTFELFYDIYDEARGFVTQKAGPVLAPVVDSMATHLPKDPLAELCAKIGVKKAEITDRVAGAQAALLHAKSIAVAKSAQAYEPLNALAVSLIDAFERLLPKYAGLIPKNLGDLLLFQLYFFVVVYLLYRVASRVLGILRGIICGVCCCCCRRRSKSVKPAAEGSKAANKGKAAAAAKKNGKK</sequence>
<feature type="region of interest" description="Disordered" evidence="1">
    <location>
        <begin position="203"/>
        <end position="226"/>
    </location>
</feature>
<protein>
    <submittedName>
        <fullName evidence="4">Uncharacterized protein</fullName>
    </submittedName>
</protein>
<keyword evidence="3" id="KW-0732">Signal</keyword>
<evidence type="ECO:0000256" key="3">
    <source>
        <dbReference type="SAM" id="SignalP"/>
    </source>
</evidence>
<reference evidence="4" key="1">
    <citation type="submission" date="2021-01" db="EMBL/GenBank/DDBJ databases">
        <authorList>
            <person name="Corre E."/>
            <person name="Pelletier E."/>
            <person name="Niang G."/>
            <person name="Scheremetjew M."/>
            <person name="Finn R."/>
            <person name="Kale V."/>
            <person name="Holt S."/>
            <person name="Cochrane G."/>
            <person name="Meng A."/>
            <person name="Brown T."/>
            <person name="Cohen L."/>
        </authorList>
    </citation>
    <scope>NUCLEOTIDE SEQUENCE</scope>
    <source>
        <strain evidence="4">OF101</strain>
    </source>
</reference>
<name>A0A7S1RBJ8_ALECA</name>